<dbReference type="EMBL" id="CASHSV030000716">
    <property type="protein sequence ID" value="CAJ2673143.1"/>
    <property type="molecule type" value="Genomic_DNA"/>
</dbReference>
<gene>
    <name evidence="1" type="ORF">MILVUS5_LOCUS36666</name>
</gene>
<reference evidence="1" key="1">
    <citation type="submission" date="2023-10" db="EMBL/GenBank/DDBJ databases">
        <authorList>
            <person name="Rodriguez Cubillos JULIANA M."/>
            <person name="De Vega J."/>
        </authorList>
    </citation>
    <scope>NUCLEOTIDE SEQUENCE</scope>
</reference>
<name>A0ACB0LXM5_TRIPR</name>
<comment type="caution">
    <text evidence="1">The sequence shown here is derived from an EMBL/GenBank/DDBJ whole genome shotgun (WGS) entry which is preliminary data.</text>
</comment>
<dbReference type="Proteomes" id="UP001177021">
    <property type="component" value="Unassembled WGS sequence"/>
</dbReference>
<keyword evidence="2" id="KW-1185">Reference proteome</keyword>
<sequence length="394" mass="43192">MFILFLLFTGLLLVFTGLETTGIEAHSVGVCYGRVANNLPPAKEVIDLYKTNGIERMRIYDPDQPTLEALRGSNIELVIGVRNEDIQSIANSVSLATNWVQNNVLKYSQDVKFRYIVVGNEIDPNNDQASNFVVLAMQNIYTSLASAKLQNQIKISTAIQMNLLGSSYPPSTGAFSDSSISFITPIVNFLVENEAPLLVNMYTYFSYISDPNNVDLSFALFNSQTDKAIDGKYEYRNLFDASLGAIYAALEKVGGANLEVVVSESGWPSDGGVAATVENAQIYYENLFNHVSSGTPNRPNQALETYLFAMFDENQKGPAETERHFGLFTPNKQLKYQITQMHGSSSSSSQSGLGSSSQSGQGGITYFTSSSSTSRQSGGVIIYFCISLLFIFFI</sequence>
<proteinExistence type="predicted"/>
<evidence type="ECO:0000313" key="2">
    <source>
        <dbReference type="Proteomes" id="UP001177021"/>
    </source>
</evidence>
<accession>A0ACB0LXM5</accession>
<protein>
    <submittedName>
        <fullName evidence="1">Uncharacterized protein</fullName>
    </submittedName>
</protein>
<organism evidence="1 2">
    <name type="scientific">Trifolium pratense</name>
    <name type="common">Red clover</name>
    <dbReference type="NCBI Taxonomy" id="57577"/>
    <lineage>
        <taxon>Eukaryota</taxon>
        <taxon>Viridiplantae</taxon>
        <taxon>Streptophyta</taxon>
        <taxon>Embryophyta</taxon>
        <taxon>Tracheophyta</taxon>
        <taxon>Spermatophyta</taxon>
        <taxon>Magnoliopsida</taxon>
        <taxon>eudicotyledons</taxon>
        <taxon>Gunneridae</taxon>
        <taxon>Pentapetalae</taxon>
        <taxon>rosids</taxon>
        <taxon>fabids</taxon>
        <taxon>Fabales</taxon>
        <taxon>Fabaceae</taxon>
        <taxon>Papilionoideae</taxon>
        <taxon>50 kb inversion clade</taxon>
        <taxon>NPAAA clade</taxon>
        <taxon>Hologalegina</taxon>
        <taxon>IRL clade</taxon>
        <taxon>Trifolieae</taxon>
        <taxon>Trifolium</taxon>
    </lineage>
</organism>
<evidence type="ECO:0000313" key="1">
    <source>
        <dbReference type="EMBL" id="CAJ2673143.1"/>
    </source>
</evidence>